<dbReference type="RefSeq" id="WP_113678240.1">
    <property type="nucleotide sequence ID" value="NZ_CP030261.1"/>
</dbReference>
<reference evidence="1 2" key="1">
    <citation type="submission" date="2018-06" db="EMBL/GenBank/DDBJ databases">
        <title>Genome sequencing of Flavobacterium.</title>
        <authorList>
            <person name="Baek M.-G."/>
            <person name="Yi H."/>
        </authorList>
    </citation>
    <scope>NUCLEOTIDE SEQUENCE [LARGE SCALE GENOMIC DNA]</scope>
    <source>
        <strain evidence="1 2">HYN0086</strain>
    </source>
</reference>
<sequence length="294" mass="34864">MKQPIDQNQHIIPQVYLKQFGYVLNNQYKVSVLKIGEKFTRQKSIKSFLAQTNIFDIKSDNPEIGRLFESLNCDIENVYLEIINDLETENKLSEKSQAILLQLIPNFIARSNEWRSNLLFLLNSDAKENVLKMICAHRAESLEELIQKDFYRVMADNPSDDIINRALLFFQEYLLRRIGNYEIVILKSQEGKPWFTTDNPIVLENRTRKFEFMTKESEVYFPLNPDYLIYLHFKDSDDKTNELRSLQSNMIHLVSDEQNFDLQQKIMRNAHEYVIIDGEFKYRIGEEIIEDEEI</sequence>
<evidence type="ECO:0000313" key="2">
    <source>
        <dbReference type="Proteomes" id="UP000251561"/>
    </source>
</evidence>
<dbReference type="InterPro" id="IPR025332">
    <property type="entry name" value="DUF4238"/>
</dbReference>
<name>A0A344LTN1_9FLAO</name>
<protein>
    <recommendedName>
        <fullName evidence="3">DUF4238 domain-containing protein</fullName>
    </recommendedName>
</protein>
<gene>
    <name evidence="1" type="ORF">HYN86_11985</name>
</gene>
<evidence type="ECO:0008006" key="3">
    <source>
        <dbReference type="Google" id="ProtNLM"/>
    </source>
</evidence>
<dbReference type="OrthoDB" id="1417356at2"/>
<dbReference type="AlphaFoldDB" id="A0A344LTN1"/>
<dbReference type="KEGG" id="ffl:HYN86_11985"/>
<dbReference type="Proteomes" id="UP000251561">
    <property type="component" value="Chromosome"/>
</dbReference>
<organism evidence="1 2">
    <name type="scientific">Flavobacterium fluviale</name>
    <dbReference type="NCBI Taxonomy" id="2249356"/>
    <lineage>
        <taxon>Bacteria</taxon>
        <taxon>Pseudomonadati</taxon>
        <taxon>Bacteroidota</taxon>
        <taxon>Flavobacteriia</taxon>
        <taxon>Flavobacteriales</taxon>
        <taxon>Flavobacteriaceae</taxon>
        <taxon>Flavobacterium</taxon>
    </lineage>
</organism>
<proteinExistence type="predicted"/>
<keyword evidence="2" id="KW-1185">Reference proteome</keyword>
<dbReference type="Pfam" id="PF14022">
    <property type="entry name" value="DUF4238"/>
    <property type="match status" value="1"/>
</dbReference>
<dbReference type="EMBL" id="CP030261">
    <property type="protein sequence ID" value="AXB57273.1"/>
    <property type="molecule type" value="Genomic_DNA"/>
</dbReference>
<accession>A0A344LTN1</accession>
<evidence type="ECO:0000313" key="1">
    <source>
        <dbReference type="EMBL" id="AXB57273.1"/>
    </source>
</evidence>